<dbReference type="EMBL" id="LT554016">
    <property type="protein sequence ID" value="SAM02934.1"/>
    <property type="molecule type" value="Genomic_DNA"/>
</dbReference>
<reference evidence="4" key="1">
    <citation type="submission" date="2016-04" db="EMBL/GenBank/DDBJ databases">
        <authorList>
            <person name="Evans L.H."/>
            <person name="Alamgir A."/>
            <person name="Owens N."/>
            <person name="Weber N.D."/>
            <person name="Virtaneva K."/>
            <person name="Barbian K."/>
            <person name="Babar A."/>
            <person name="Rosenke K."/>
        </authorList>
    </citation>
    <scope>NUCLEOTIDE SEQUENCE [LARGE SCALE GENOMIC DNA]</scope>
    <source>
        <strain evidence="4">CBS 101.48</strain>
    </source>
</reference>
<organism evidence="4">
    <name type="scientific">Absidia glauca</name>
    <name type="common">Pin mould</name>
    <dbReference type="NCBI Taxonomy" id="4829"/>
    <lineage>
        <taxon>Eukaryota</taxon>
        <taxon>Fungi</taxon>
        <taxon>Fungi incertae sedis</taxon>
        <taxon>Mucoromycota</taxon>
        <taxon>Mucoromycotina</taxon>
        <taxon>Mucoromycetes</taxon>
        <taxon>Mucorales</taxon>
        <taxon>Cunninghamellaceae</taxon>
        <taxon>Absidia</taxon>
    </lineage>
</organism>
<dbReference type="OMA" id="FVFMEGW"/>
<dbReference type="Proteomes" id="UP000078561">
    <property type="component" value="Unassembled WGS sequence"/>
</dbReference>
<protein>
    <submittedName>
        <fullName evidence="4">Uncharacterized protein</fullName>
    </submittedName>
</protein>
<keyword evidence="3" id="KW-0812">Transmembrane</keyword>
<keyword evidence="3" id="KW-0472">Membrane</keyword>
<keyword evidence="3" id="KW-1133">Transmembrane helix</keyword>
<dbReference type="OrthoDB" id="204164at2759"/>
<evidence type="ECO:0000256" key="1">
    <source>
        <dbReference type="ARBA" id="ARBA00037964"/>
    </source>
</evidence>
<proteinExistence type="inferred from homology"/>
<feature type="transmembrane region" description="Helical" evidence="3">
    <location>
        <begin position="21"/>
        <end position="39"/>
    </location>
</feature>
<dbReference type="InParanoid" id="A0A168PT51"/>
<keyword evidence="5" id="KW-1185">Reference proteome</keyword>
<sequence length="404" mass="45234">MMPSDTDKRRPASLINIKKRSLLVLIGLSIFCTIAYFFSPGNSEQCNESTTLNPPSPDTSTTTIIDAVQGLSSLASHPQVTFQNLNENDHSKDETVAIMVVLPPWAISPSLESFFKQLAQQTHTATRLSLLILNPASPTTIYTVRHYLSSARLHCPVDLYTKTYDTLTPWIAHDDHHDTAHTAIYELAPLGKSAMARAKNFLVQSSLAPSDRFVLWLDPLLTLLPTSLVADFVDQCKTENVDILVPNTMIRKDGVEWGYDRSNWQETTMSTSLQDTVPVDFVFMEGWWEYDTHRFLMVDMISEEDPGHIFTKVSLDGVGSTCLFVKAEIHRNGLNFPAYPYQHQLDSEAFAKAAKVEGYNIVGLPNYKVYHADLEDAEGYSDSDNDSDSDRDDSNQEEDEEGAP</sequence>
<comment type="similarity">
    <text evidence="1">Belongs to the ANP1/MMN9/VAN1 family.</text>
</comment>
<evidence type="ECO:0000313" key="4">
    <source>
        <dbReference type="EMBL" id="SAM02934.1"/>
    </source>
</evidence>
<dbReference type="InterPro" id="IPR029044">
    <property type="entry name" value="Nucleotide-diphossugar_trans"/>
</dbReference>
<evidence type="ECO:0000313" key="5">
    <source>
        <dbReference type="Proteomes" id="UP000078561"/>
    </source>
</evidence>
<dbReference type="Pfam" id="PF03452">
    <property type="entry name" value="Anp1"/>
    <property type="match status" value="1"/>
</dbReference>
<accession>A0A168PT51</accession>
<feature type="region of interest" description="Disordered" evidence="2">
    <location>
        <begin position="375"/>
        <end position="404"/>
    </location>
</feature>
<name>A0A168PT51_ABSGL</name>
<evidence type="ECO:0000256" key="2">
    <source>
        <dbReference type="SAM" id="MobiDB-lite"/>
    </source>
</evidence>
<evidence type="ECO:0000256" key="3">
    <source>
        <dbReference type="SAM" id="Phobius"/>
    </source>
</evidence>
<dbReference type="InterPro" id="IPR052086">
    <property type="entry name" value="Mannan_Polymerase_Subunit"/>
</dbReference>
<dbReference type="PANTHER" id="PTHR43083:SF6">
    <property type="entry name" value="MANNAN POLYMERASE COMPLEXES SUBUNIT MNN9"/>
    <property type="match status" value="1"/>
</dbReference>
<gene>
    <name evidence="4" type="primary">ABSGL_08750.1 scaffold 10421</name>
</gene>
<dbReference type="PANTHER" id="PTHR43083">
    <property type="entry name" value="MANNAN POLYMERASE II"/>
    <property type="match status" value="1"/>
</dbReference>
<dbReference type="AlphaFoldDB" id="A0A168PT51"/>
<dbReference type="Gene3D" id="3.90.550.10">
    <property type="entry name" value="Spore Coat Polysaccharide Biosynthesis Protein SpsA, Chain A"/>
    <property type="match status" value="1"/>
</dbReference>